<keyword evidence="1" id="KW-0732">Signal</keyword>
<dbReference type="EMBL" id="JAPOHD010000031">
    <property type="protein sequence ID" value="MCY1722189.1"/>
    <property type="molecule type" value="Genomic_DNA"/>
</dbReference>
<gene>
    <name evidence="2" type="ORF">OU798_17680</name>
</gene>
<name>A0A9X3J629_9BACT</name>
<feature type="chain" id="PRO_5040764781" evidence="1">
    <location>
        <begin position="21"/>
        <end position="293"/>
    </location>
</feature>
<dbReference type="AlphaFoldDB" id="A0A9X3J629"/>
<dbReference type="RefSeq" id="WP_343334515.1">
    <property type="nucleotide sequence ID" value="NZ_JAPOHD010000031.1"/>
</dbReference>
<evidence type="ECO:0000256" key="1">
    <source>
        <dbReference type="SAM" id="SignalP"/>
    </source>
</evidence>
<accession>A0A9X3J629</accession>
<proteinExistence type="predicted"/>
<comment type="caution">
    <text evidence="2">The sequence shown here is derived from an EMBL/GenBank/DDBJ whole genome shotgun (WGS) entry which is preliminary data.</text>
</comment>
<dbReference type="InterPro" id="IPR011055">
    <property type="entry name" value="Dup_hybrid_motif"/>
</dbReference>
<reference evidence="2" key="1">
    <citation type="submission" date="2022-11" db="EMBL/GenBank/DDBJ databases">
        <title>Marilongibacter aestuarii gen. nov., sp. nov., isolated from tidal flat sediment.</title>
        <authorList>
            <person name="Jiayan W."/>
        </authorList>
    </citation>
    <scope>NUCLEOTIDE SEQUENCE</scope>
    <source>
        <strain evidence="2">Z1-6</strain>
    </source>
</reference>
<dbReference type="SUPFAM" id="SSF51261">
    <property type="entry name" value="Duplicated hybrid motif"/>
    <property type="match status" value="1"/>
</dbReference>
<dbReference type="CDD" id="cd12797">
    <property type="entry name" value="M23_peptidase"/>
    <property type="match status" value="1"/>
</dbReference>
<evidence type="ECO:0000313" key="2">
    <source>
        <dbReference type="EMBL" id="MCY1722189.1"/>
    </source>
</evidence>
<keyword evidence="3" id="KW-1185">Reference proteome</keyword>
<dbReference type="Proteomes" id="UP001145087">
    <property type="component" value="Unassembled WGS sequence"/>
</dbReference>
<sequence length="293" mass="32873">MKRNYILLLLSVFITCTGKAQLVDVQADYNGVGDCIFSATNNSKAPVFLHINFADLQNTTFPETLPYVKRLTPGFNSLFTLQRNLDADIPSFHYEIKSFRSNPMADVDLNFPYLIPFQDGEKIRVFDVENIDGFAGNSKPDSWSATGFYANAGTPVCACRNGVVVEIVGVKRNEDSQSWYNGWNYCITIMQPSGTLICYRNVFDKQKKLNVGQTIYAGEIIGEIAPGKNTLEILIYHHSLNTNGLLFVIPQFVIAEGKNEFVNSSTEYTVIHPNSVRGLEMTKRERKKILGVK</sequence>
<protein>
    <submittedName>
        <fullName evidence="2">M23 family metallopeptidase</fullName>
    </submittedName>
</protein>
<feature type="signal peptide" evidence="1">
    <location>
        <begin position="1"/>
        <end position="20"/>
    </location>
</feature>
<dbReference type="Gene3D" id="2.70.70.10">
    <property type="entry name" value="Glucose Permease (Domain IIA)"/>
    <property type="match status" value="1"/>
</dbReference>
<organism evidence="2 3">
    <name type="scientific">Draconibacterium aestuarii</name>
    <dbReference type="NCBI Taxonomy" id="2998507"/>
    <lineage>
        <taxon>Bacteria</taxon>
        <taxon>Pseudomonadati</taxon>
        <taxon>Bacteroidota</taxon>
        <taxon>Bacteroidia</taxon>
        <taxon>Marinilabiliales</taxon>
        <taxon>Prolixibacteraceae</taxon>
        <taxon>Draconibacterium</taxon>
    </lineage>
</organism>
<evidence type="ECO:0000313" key="3">
    <source>
        <dbReference type="Proteomes" id="UP001145087"/>
    </source>
</evidence>